<evidence type="ECO:0000313" key="2">
    <source>
        <dbReference type="EMBL" id="KAJ3704792.1"/>
    </source>
</evidence>
<dbReference type="Proteomes" id="UP001210211">
    <property type="component" value="Unassembled WGS sequence"/>
</dbReference>
<reference evidence="2 3" key="1">
    <citation type="journal article" date="2022" name="Cell">
        <title>Repeat-based holocentromeres influence genome architecture and karyotype evolution.</title>
        <authorList>
            <person name="Hofstatter P.G."/>
            <person name="Thangavel G."/>
            <person name="Lux T."/>
            <person name="Neumann P."/>
            <person name="Vondrak T."/>
            <person name="Novak P."/>
            <person name="Zhang M."/>
            <person name="Costa L."/>
            <person name="Castellani M."/>
            <person name="Scott A."/>
            <person name="Toegelov H."/>
            <person name="Fuchs J."/>
            <person name="Mata-Sucre Y."/>
            <person name="Dias Y."/>
            <person name="Vanzela A.L.L."/>
            <person name="Huettel B."/>
            <person name="Almeida C.C.S."/>
            <person name="Simkova H."/>
            <person name="Souza G."/>
            <person name="Pedrosa-Harand A."/>
            <person name="Macas J."/>
            <person name="Mayer K.F.X."/>
            <person name="Houben A."/>
            <person name="Marques A."/>
        </authorList>
    </citation>
    <scope>NUCLEOTIDE SEQUENCE [LARGE SCALE GENOMIC DNA]</scope>
    <source>
        <strain evidence="2">RhyTen1mFocal</strain>
    </source>
</reference>
<dbReference type="Pfam" id="PF13966">
    <property type="entry name" value="zf-RVT"/>
    <property type="match status" value="1"/>
</dbReference>
<proteinExistence type="predicted"/>
<dbReference type="EMBL" id="JAMRDG010000001">
    <property type="protein sequence ID" value="KAJ3704792.1"/>
    <property type="molecule type" value="Genomic_DNA"/>
</dbReference>
<accession>A0AAD5ZVG0</accession>
<dbReference type="InterPro" id="IPR026960">
    <property type="entry name" value="RVT-Znf"/>
</dbReference>
<gene>
    <name evidence="2" type="ORF">LUZ61_008497</name>
</gene>
<dbReference type="PANTHER" id="PTHR33116">
    <property type="entry name" value="REVERSE TRANSCRIPTASE ZINC-BINDING DOMAIN-CONTAINING PROTEIN-RELATED-RELATED"/>
    <property type="match status" value="1"/>
</dbReference>
<organism evidence="2 3">
    <name type="scientific">Rhynchospora tenuis</name>
    <dbReference type="NCBI Taxonomy" id="198213"/>
    <lineage>
        <taxon>Eukaryota</taxon>
        <taxon>Viridiplantae</taxon>
        <taxon>Streptophyta</taxon>
        <taxon>Embryophyta</taxon>
        <taxon>Tracheophyta</taxon>
        <taxon>Spermatophyta</taxon>
        <taxon>Magnoliopsida</taxon>
        <taxon>Liliopsida</taxon>
        <taxon>Poales</taxon>
        <taxon>Cyperaceae</taxon>
        <taxon>Cyperoideae</taxon>
        <taxon>Rhynchosporeae</taxon>
        <taxon>Rhynchospora</taxon>
    </lineage>
</organism>
<sequence>MTIDCLPKIILKQMNNLMARFFWGKTNQARYMAPAAWKNICKPIEDGGLGVRDIYQFGEAIFMKLVWAMAAEKEKLWVQVCKAKIFFQNSVKWKLGDATSVTVLGQPWFDGWNDQQVASHTYRKMTVSELFQVQSQQWRVPLLSTIFNQNQVNAILQLGPILPVGNYTQDKLIYRETKSEKYTVRDGYKIMTSLEGHQQVNQVATLWKKIHSWQGVAPKVKVFLWRLISKALMLSNNVHRRIARVSPMCQRCNTENEYEMHCFFYCQGSRVVWFGSNLELKTQDLPLNVATTVQQCTDNMSEEGIRRFCYTLWEIWMARNDLVMQQKSFDPV</sequence>
<dbReference type="AlphaFoldDB" id="A0AAD5ZVG0"/>
<name>A0AAD5ZVG0_9POAL</name>
<evidence type="ECO:0000259" key="1">
    <source>
        <dbReference type="Pfam" id="PF13966"/>
    </source>
</evidence>
<feature type="domain" description="Reverse transcriptase zinc-binding" evidence="1">
    <location>
        <begin position="182"/>
        <end position="273"/>
    </location>
</feature>
<evidence type="ECO:0000313" key="3">
    <source>
        <dbReference type="Proteomes" id="UP001210211"/>
    </source>
</evidence>
<comment type="caution">
    <text evidence="2">The sequence shown here is derived from an EMBL/GenBank/DDBJ whole genome shotgun (WGS) entry which is preliminary data.</text>
</comment>
<protein>
    <recommendedName>
        <fullName evidence="1">Reverse transcriptase zinc-binding domain-containing protein</fullName>
    </recommendedName>
</protein>
<dbReference type="PANTHER" id="PTHR33116:SF78">
    <property type="entry name" value="OS12G0587133 PROTEIN"/>
    <property type="match status" value="1"/>
</dbReference>
<keyword evidence="3" id="KW-1185">Reference proteome</keyword>